<evidence type="ECO:0000256" key="1">
    <source>
        <dbReference type="SAM" id="Phobius"/>
    </source>
</evidence>
<keyword evidence="1" id="KW-1133">Transmembrane helix</keyword>
<keyword evidence="1" id="KW-0472">Membrane</keyword>
<dbReference type="AlphaFoldDB" id="A0AAD9T6Z0"/>
<feature type="transmembrane region" description="Helical" evidence="1">
    <location>
        <begin position="53"/>
        <end position="71"/>
    </location>
</feature>
<dbReference type="EMBL" id="MU851402">
    <property type="protein sequence ID" value="KAK2631057.1"/>
    <property type="molecule type" value="Genomic_DNA"/>
</dbReference>
<evidence type="ECO:0000313" key="3">
    <source>
        <dbReference type="Proteomes" id="UP000030711"/>
    </source>
</evidence>
<protein>
    <submittedName>
        <fullName evidence="2">Uncharacterized protein</fullName>
    </submittedName>
</protein>
<sequence length="77" mass="9346">MCPQKRPQIVSFVEILCTSRPNQDLVCAPERIESVRLIMPYEHKNKWSTLSRILGFWCVIRYLYVFRMYFVERLVFT</sequence>
<evidence type="ECO:0000313" key="2">
    <source>
        <dbReference type="EMBL" id="KAK2631057.1"/>
    </source>
</evidence>
<keyword evidence="3" id="KW-1185">Reference proteome</keyword>
<proteinExistence type="predicted"/>
<gene>
    <name evidence="2" type="ORF">EUGRSUZ_L03479</name>
</gene>
<dbReference type="Proteomes" id="UP000030711">
    <property type="component" value="Unassembled WGS sequence"/>
</dbReference>
<reference evidence="2 3" key="1">
    <citation type="journal article" date="2014" name="Nature">
        <title>The genome of Eucalyptus grandis.</title>
        <authorList>
            <person name="Myburg A.A."/>
            <person name="Grattapaglia D."/>
            <person name="Tuskan G.A."/>
            <person name="Hellsten U."/>
            <person name="Hayes R.D."/>
            <person name="Grimwood J."/>
            <person name="Jenkins J."/>
            <person name="Lindquist E."/>
            <person name="Tice H."/>
            <person name="Bauer D."/>
            <person name="Goodstein D.M."/>
            <person name="Dubchak I."/>
            <person name="Poliakov A."/>
            <person name="Mizrachi E."/>
            <person name="Kullan A.R."/>
            <person name="Hussey S.G."/>
            <person name="Pinard D."/>
            <person name="van der Merwe K."/>
            <person name="Singh P."/>
            <person name="van Jaarsveld I."/>
            <person name="Silva-Junior O.B."/>
            <person name="Togawa R.C."/>
            <person name="Pappas M.R."/>
            <person name="Faria D.A."/>
            <person name="Sansaloni C.P."/>
            <person name="Petroli C.D."/>
            <person name="Yang X."/>
            <person name="Ranjan P."/>
            <person name="Tschaplinski T.J."/>
            <person name="Ye C.Y."/>
            <person name="Li T."/>
            <person name="Sterck L."/>
            <person name="Vanneste K."/>
            <person name="Murat F."/>
            <person name="Soler M."/>
            <person name="Clemente H.S."/>
            <person name="Saidi N."/>
            <person name="Cassan-Wang H."/>
            <person name="Dunand C."/>
            <person name="Hefer C.A."/>
            <person name="Bornberg-Bauer E."/>
            <person name="Kersting A.R."/>
            <person name="Vining K."/>
            <person name="Amarasinghe V."/>
            <person name="Ranik M."/>
            <person name="Naithani S."/>
            <person name="Elser J."/>
            <person name="Boyd A.E."/>
            <person name="Liston A."/>
            <person name="Spatafora J.W."/>
            <person name="Dharmwardhana P."/>
            <person name="Raja R."/>
            <person name="Sullivan C."/>
            <person name="Romanel E."/>
            <person name="Alves-Ferreira M."/>
            <person name="Kulheim C."/>
            <person name="Foley W."/>
            <person name="Carocha V."/>
            <person name="Paiva J."/>
            <person name="Kudrna D."/>
            <person name="Brommonschenkel S.H."/>
            <person name="Pasquali G."/>
            <person name="Byrne M."/>
            <person name="Rigault P."/>
            <person name="Tibbits J."/>
            <person name="Spokevicius A."/>
            <person name="Jones R.C."/>
            <person name="Steane D.A."/>
            <person name="Vaillancourt R.E."/>
            <person name="Potts B.M."/>
            <person name="Joubert F."/>
            <person name="Barry K."/>
            <person name="Pappas G.J."/>
            <person name="Strauss S.H."/>
            <person name="Jaiswal P."/>
            <person name="Grima-Pettenati J."/>
            <person name="Salse J."/>
            <person name="Van de Peer Y."/>
            <person name="Rokhsar D.S."/>
            <person name="Schmutz J."/>
        </authorList>
    </citation>
    <scope>NUCLEOTIDE SEQUENCE [LARGE SCALE GENOMIC DNA]</scope>
    <source>
        <strain evidence="3">cv. BRASUZ1</strain>
        <tissue evidence="2">Leaf extractions</tissue>
    </source>
</reference>
<comment type="caution">
    <text evidence="2">The sequence shown here is derived from an EMBL/GenBank/DDBJ whole genome shotgun (WGS) entry which is preliminary data.</text>
</comment>
<organism evidence="2 3">
    <name type="scientific">Eucalyptus grandis</name>
    <name type="common">Flooded gum</name>
    <dbReference type="NCBI Taxonomy" id="71139"/>
    <lineage>
        <taxon>Eukaryota</taxon>
        <taxon>Viridiplantae</taxon>
        <taxon>Streptophyta</taxon>
        <taxon>Embryophyta</taxon>
        <taxon>Tracheophyta</taxon>
        <taxon>Spermatophyta</taxon>
        <taxon>Magnoliopsida</taxon>
        <taxon>eudicotyledons</taxon>
        <taxon>Gunneridae</taxon>
        <taxon>Pentapetalae</taxon>
        <taxon>rosids</taxon>
        <taxon>malvids</taxon>
        <taxon>Myrtales</taxon>
        <taxon>Myrtaceae</taxon>
        <taxon>Myrtoideae</taxon>
        <taxon>Eucalypteae</taxon>
        <taxon>Eucalyptus</taxon>
    </lineage>
</organism>
<keyword evidence="1" id="KW-0812">Transmembrane</keyword>
<name>A0AAD9T6Z0_EUCGR</name>
<accession>A0AAD9T6Z0</accession>